<keyword evidence="3" id="KW-1185">Reference proteome</keyword>
<feature type="transmembrane region" description="Helical" evidence="1">
    <location>
        <begin position="32"/>
        <end position="49"/>
    </location>
</feature>
<feature type="transmembrane region" description="Helical" evidence="1">
    <location>
        <begin position="314"/>
        <end position="335"/>
    </location>
</feature>
<gene>
    <name evidence="2" type="ORF">EV192_102648</name>
</gene>
<feature type="transmembrane region" description="Helical" evidence="1">
    <location>
        <begin position="520"/>
        <end position="537"/>
    </location>
</feature>
<evidence type="ECO:0000256" key="1">
    <source>
        <dbReference type="SAM" id="Phobius"/>
    </source>
</evidence>
<feature type="transmembrane region" description="Helical" evidence="1">
    <location>
        <begin position="214"/>
        <end position="230"/>
    </location>
</feature>
<dbReference type="Gene3D" id="1.20.90.10">
    <property type="entry name" value="Phospholipase A2 domain"/>
    <property type="match status" value="1"/>
</dbReference>
<feature type="transmembrane region" description="Helical" evidence="1">
    <location>
        <begin position="438"/>
        <end position="470"/>
    </location>
</feature>
<feature type="transmembrane region" description="Helical" evidence="1">
    <location>
        <begin position="620"/>
        <end position="637"/>
    </location>
</feature>
<evidence type="ECO:0000313" key="2">
    <source>
        <dbReference type="EMBL" id="TCO62510.1"/>
    </source>
</evidence>
<feature type="transmembrane region" description="Helical" evidence="1">
    <location>
        <begin position="385"/>
        <end position="418"/>
    </location>
</feature>
<keyword evidence="1" id="KW-1133">Transmembrane helix</keyword>
<dbReference type="InterPro" id="IPR015141">
    <property type="entry name" value="PLipase_A2_prok/fun"/>
</dbReference>
<evidence type="ECO:0000313" key="3">
    <source>
        <dbReference type="Proteomes" id="UP000295680"/>
    </source>
</evidence>
<sequence>MPAKPASPHRKGWASRAAPVDLGGYFLHVRRLLGVIAVIVAALGFGVVASRPAPPPSDIAPGDVAAAARVIEALLRPDSGVDPISLLPPDYHTVMQAVPGHLRAPDGTLRAVHLDGGCSTPFGDDNTEWDYSVGCKAHDFGYDVLRYADRKGHPLPAYLRRDLDNQLSKDMHAQCVLNPRGSAGKCEAVADLYTVGLIVNSWHQRWGPPRAEPISSWLVGVLVVTFLLAARPPWVRRRVNPTEVAAPDRGPADRYMGLLRMLSMAGVVVGETVLALTHTSGFWLLQLGPLLFFAGGHANLLAWRESGGDYGTYLANRISALLRPVFAFVLAWLIVPLALEALDAPENTVTSVGGLVLQPLWLLGIFLITVAACPPMQWLYERFGAAVPVVFLVASTVVDMAGSTAAYVHVSGILLALGFAQLTFHWDSGALRQVPRSVLVAVAVVSLVGFVVLHYLPLLGIAQVCVASMVRSFEWVPKRSVRLLTSMPMTIYLVYVGIVLVYFGLTSAAGADWFTRPRTWLGVAMIMAATLAAYLWFERRPRPVAVLTGPVTGVHALASALGVGYGVLGVLGFAVTGVTWQIGAPWLFGVALDPLANLIHLMLGGYLLHCVHNGTSGRPWPWALTAVACVPPIFTTWSRFGLVVHSVTVIVALATAGALVVTRLRTRSTPVSTG</sequence>
<keyword evidence="1" id="KW-0472">Membrane</keyword>
<dbReference type="GO" id="GO:0004623">
    <property type="term" value="F:phospholipase A2 activity"/>
    <property type="evidence" value="ECO:0007669"/>
    <property type="project" value="InterPro"/>
</dbReference>
<organism evidence="2 3">
    <name type="scientific">Actinocrispum wychmicini</name>
    <dbReference type="NCBI Taxonomy" id="1213861"/>
    <lineage>
        <taxon>Bacteria</taxon>
        <taxon>Bacillati</taxon>
        <taxon>Actinomycetota</taxon>
        <taxon>Actinomycetes</taxon>
        <taxon>Pseudonocardiales</taxon>
        <taxon>Pseudonocardiaceae</taxon>
        <taxon>Actinocrispum</taxon>
    </lineage>
</organism>
<feature type="transmembrane region" description="Helical" evidence="1">
    <location>
        <begin position="557"/>
        <end position="580"/>
    </location>
</feature>
<protein>
    <submittedName>
        <fullName evidence="2">Phospholipase A2-like protein</fullName>
    </submittedName>
</protein>
<dbReference type="GO" id="GO:0006644">
    <property type="term" value="P:phospholipid metabolic process"/>
    <property type="evidence" value="ECO:0007669"/>
    <property type="project" value="InterPro"/>
</dbReference>
<dbReference type="Pfam" id="PF09056">
    <property type="entry name" value="Phospholip_A2_3"/>
    <property type="match status" value="1"/>
</dbReference>
<feature type="transmembrane region" description="Helical" evidence="1">
    <location>
        <begin position="258"/>
        <end position="276"/>
    </location>
</feature>
<dbReference type="GO" id="GO:0050482">
    <property type="term" value="P:arachidonate secretion"/>
    <property type="evidence" value="ECO:0007669"/>
    <property type="project" value="InterPro"/>
</dbReference>
<dbReference type="SUPFAM" id="SSF48619">
    <property type="entry name" value="Phospholipase A2, PLA2"/>
    <property type="match status" value="1"/>
</dbReference>
<reference evidence="2 3" key="1">
    <citation type="submission" date="2019-03" db="EMBL/GenBank/DDBJ databases">
        <title>Genomic Encyclopedia of Type Strains, Phase IV (KMG-IV): sequencing the most valuable type-strain genomes for metagenomic binning, comparative biology and taxonomic classification.</title>
        <authorList>
            <person name="Goeker M."/>
        </authorList>
    </citation>
    <scope>NUCLEOTIDE SEQUENCE [LARGE SCALE GENOMIC DNA]</scope>
    <source>
        <strain evidence="2 3">DSM 45934</strain>
    </source>
</reference>
<accession>A0A4V2S855</accession>
<keyword evidence="1" id="KW-0812">Transmembrane</keyword>
<feature type="transmembrane region" description="Helical" evidence="1">
    <location>
        <begin position="491"/>
        <end position="514"/>
    </location>
</feature>
<comment type="caution">
    <text evidence="2">The sequence shown here is derived from an EMBL/GenBank/DDBJ whole genome shotgun (WGS) entry which is preliminary data.</text>
</comment>
<feature type="transmembrane region" description="Helical" evidence="1">
    <location>
        <begin position="586"/>
        <end position="608"/>
    </location>
</feature>
<dbReference type="OrthoDB" id="3389925at2"/>
<feature type="transmembrane region" description="Helical" evidence="1">
    <location>
        <begin position="643"/>
        <end position="662"/>
    </location>
</feature>
<dbReference type="EMBL" id="SLWS01000002">
    <property type="protein sequence ID" value="TCO62510.1"/>
    <property type="molecule type" value="Genomic_DNA"/>
</dbReference>
<proteinExistence type="predicted"/>
<dbReference type="InterPro" id="IPR036444">
    <property type="entry name" value="PLipase_A2_dom_sf"/>
</dbReference>
<dbReference type="AlphaFoldDB" id="A0A4V2S855"/>
<name>A0A4V2S855_9PSEU</name>
<feature type="transmembrane region" description="Helical" evidence="1">
    <location>
        <begin position="282"/>
        <end position="302"/>
    </location>
</feature>
<feature type="transmembrane region" description="Helical" evidence="1">
    <location>
        <begin position="355"/>
        <end position="373"/>
    </location>
</feature>
<dbReference type="Proteomes" id="UP000295680">
    <property type="component" value="Unassembled WGS sequence"/>
</dbReference>